<evidence type="ECO:0000313" key="14">
    <source>
        <dbReference type="Proteomes" id="UP000234752"/>
    </source>
</evidence>
<dbReference type="SMART" id="SM00838">
    <property type="entry name" value="EFG_C"/>
    <property type="match status" value="1"/>
</dbReference>
<dbReference type="PANTHER" id="PTHR43512:SF4">
    <property type="entry name" value="TRANSLATION FACTOR GUF1 HOMOLOG, CHLOROPLASTIC"/>
    <property type="match status" value="1"/>
</dbReference>
<accession>A0A2K9N702</accession>
<comment type="subcellular location">
    <subcellularLocation>
        <location evidence="12">Cell membrane</location>
        <topology evidence="12">Peripheral membrane protein</topology>
        <orientation evidence="12">Cytoplasmic side</orientation>
    </subcellularLocation>
</comment>
<dbReference type="GO" id="GO:0045727">
    <property type="term" value="P:positive regulation of translation"/>
    <property type="evidence" value="ECO:0007669"/>
    <property type="project" value="UniProtKB-UniRule"/>
</dbReference>
<dbReference type="InterPro" id="IPR004161">
    <property type="entry name" value="EFTu-like_2"/>
</dbReference>
<dbReference type="InterPro" id="IPR005225">
    <property type="entry name" value="Small_GTP-bd"/>
</dbReference>
<evidence type="ECO:0000256" key="11">
    <source>
        <dbReference type="ARBA" id="ARBA00066744"/>
    </source>
</evidence>
<dbReference type="Gene3D" id="2.40.30.10">
    <property type="entry name" value="Translation factors"/>
    <property type="match status" value="1"/>
</dbReference>
<dbReference type="Gene3D" id="3.30.70.2570">
    <property type="entry name" value="Elongation factor 4, C-terminal domain"/>
    <property type="match status" value="1"/>
</dbReference>
<dbReference type="Pfam" id="PF06421">
    <property type="entry name" value="LepA_C"/>
    <property type="match status" value="1"/>
</dbReference>
<keyword evidence="5 12" id="KW-0648">Protein biosynthesis</keyword>
<proteinExistence type="inferred from homology"/>
<dbReference type="FunFam" id="3.30.70.240:FF:000007">
    <property type="entry name" value="Translation factor GUF1, mitochondrial"/>
    <property type="match status" value="1"/>
</dbReference>
<dbReference type="RefSeq" id="WP_102110626.1">
    <property type="nucleotide sequence ID" value="NZ_BMGN01000005.1"/>
</dbReference>
<keyword evidence="2 12" id="KW-1003">Cell membrane</keyword>
<keyword evidence="14" id="KW-1185">Reference proteome</keyword>
<evidence type="ECO:0000256" key="7">
    <source>
        <dbReference type="ARBA" id="ARBA00023136"/>
    </source>
</evidence>
<gene>
    <name evidence="12" type="primary">lepA</name>
    <name evidence="13" type="ORF">C0V82_00290</name>
</gene>
<dbReference type="GO" id="GO:0043022">
    <property type="term" value="F:ribosome binding"/>
    <property type="evidence" value="ECO:0007669"/>
    <property type="project" value="UniProtKB-UniRule"/>
</dbReference>
<dbReference type="GO" id="GO:0097216">
    <property type="term" value="F:guanosine tetraphosphate binding"/>
    <property type="evidence" value="ECO:0007669"/>
    <property type="project" value="UniProtKB-ARBA"/>
</dbReference>
<dbReference type="InterPro" id="IPR000640">
    <property type="entry name" value="EFG_V-like"/>
</dbReference>
<evidence type="ECO:0000256" key="4">
    <source>
        <dbReference type="ARBA" id="ARBA00022801"/>
    </source>
</evidence>
<dbReference type="Pfam" id="PF00679">
    <property type="entry name" value="EFG_C"/>
    <property type="match status" value="1"/>
</dbReference>
<dbReference type="PRINTS" id="PR00315">
    <property type="entry name" value="ELONGATNFCT"/>
</dbReference>
<evidence type="ECO:0000256" key="1">
    <source>
        <dbReference type="ARBA" id="ARBA00005454"/>
    </source>
</evidence>
<comment type="catalytic activity">
    <reaction evidence="8 12">
        <text>GTP + H2O = GDP + phosphate + H(+)</text>
        <dbReference type="Rhea" id="RHEA:19669"/>
        <dbReference type="ChEBI" id="CHEBI:15377"/>
        <dbReference type="ChEBI" id="CHEBI:15378"/>
        <dbReference type="ChEBI" id="CHEBI:37565"/>
        <dbReference type="ChEBI" id="CHEBI:43474"/>
        <dbReference type="ChEBI" id="CHEBI:58189"/>
        <dbReference type="EC" id="3.6.5.n1"/>
    </reaction>
</comment>
<dbReference type="Pfam" id="PF00009">
    <property type="entry name" value="GTP_EFTU"/>
    <property type="match status" value="1"/>
</dbReference>
<dbReference type="InterPro" id="IPR038363">
    <property type="entry name" value="LepA_C_sf"/>
</dbReference>
<dbReference type="KEGG" id="ncb:C0V82_00290"/>
<keyword evidence="4 12" id="KW-0378">Hydrolase</keyword>
<dbReference type="OrthoDB" id="9802948at2"/>
<evidence type="ECO:0000256" key="9">
    <source>
        <dbReference type="ARBA" id="ARBA00057626"/>
    </source>
</evidence>
<dbReference type="Gene3D" id="3.30.70.870">
    <property type="entry name" value="Elongation Factor G (Translational Gtpase), domain 3"/>
    <property type="match status" value="1"/>
</dbReference>
<dbReference type="InterPro" id="IPR006297">
    <property type="entry name" value="EF-4"/>
</dbReference>
<dbReference type="FunFam" id="2.40.30.10:FF:000015">
    <property type="entry name" value="Translation factor GUF1, mitochondrial"/>
    <property type="match status" value="1"/>
</dbReference>
<dbReference type="GO" id="GO:0005525">
    <property type="term" value="F:GTP binding"/>
    <property type="evidence" value="ECO:0007669"/>
    <property type="project" value="UniProtKB-UniRule"/>
</dbReference>
<dbReference type="GO" id="GO:0003746">
    <property type="term" value="F:translation elongation factor activity"/>
    <property type="evidence" value="ECO:0007669"/>
    <property type="project" value="UniProtKB-UniRule"/>
</dbReference>
<dbReference type="SUPFAM" id="SSF52540">
    <property type="entry name" value="P-loop containing nucleoside triphosphate hydrolases"/>
    <property type="match status" value="1"/>
</dbReference>
<sequence>MTDLSKIRNFSIIAHIDHGKSTLADRLIEFCGAIEARDMKAQLLDNMDIERERGITIKAQTVRLEYKAKDGETYQLNLMDTPGHVDFAYEVSRSLAACEGSLLVVDASQGVEAQTLANVYQALDANHEIVPILNKVDLPAADVPRVKAQIEDVIGLDASDAVEISAKTGLNIEGVLEAIVTRLPPPKGDKDAPLQALIVDSWYDAYLGVVILVRVVNGELKLGQKVRFMATGATRELDRVGIFTPKKIALEKLGPGEMGFVTAAIKDIRDTKVGDTITEERRLAPAALAGFKPSIPVVFCGLFPSDAAEFEHLRDSLGRLALNDASFQYETESSAALGFGFRCGFLGLLHLEIIQERLEREFDLDLITTAPSVVYKMHMTDGKVIEMHNPADMPDVVRIDHIEEPWIKATIMLPDEYLGGVLQLCTERRGVQKDLTYVGGRAMIVYELPLNEVVFDFYDRLKSISRGYASFDYQLEEYREGDLVKMSILVNSEPVDALSMIVHRSQAEYRGRQLCERLKDLIPRHLFKIPIQAAIGGKVVARETIAAMRKDVLAKCYGGDISRKRKLLDKQKEGKKRMRQFGEVEIPQSAFIAALKMGDN</sequence>
<dbReference type="AlphaFoldDB" id="A0A2K9N702"/>
<dbReference type="Gene3D" id="3.30.70.240">
    <property type="match status" value="1"/>
</dbReference>
<keyword evidence="13" id="KW-0251">Elongation factor</keyword>
<dbReference type="EC" id="3.6.5.n1" evidence="11 12"/>
<dbReference type="GO" id="GO:0003924">
    <property type="term" value="F:GTPase activity"/>
    <property type="evidence" value="ECO:0007669"/>
    <property type="project" value="UniProtKB-UniRule"/>
</dbReference>
<dbReference type="InterPro" id="IPR031157">
    <property type="entry name" value="G_TR_CS"/>
</dbReference>
<dbReference type="FunFam" id="3.30.70.870:FF:000004">
    <property type="entry name" value="Translation factor GUF1, mitochondrial"/>
    <property type="match status" value="1"/>
</dbReference>
<evidence type="ECO:0000313" key="13">
    <source>
        <dbReference type="EMBL" id="AUN28864.1"/>
    </source>
</evidence>
<dbReference type="PROSITE" id="PS51722">
    <property type="entry name" value="G_TR_2"/>
    <property type="match status" value="1"/>
</dbReference>
<dbReference type="InterPro" id="IPR035654">
    <property type="entry name" value="LepA_IV"/>
</dbReference>
<comment type="similarity">
    <text evidence="1 12">Belongs to the TRAFAC class translation factor GTPase superfamily. Classic translation factor GTPase family. LepA subfamily.</text>
</comment>
<feature type="binding site" evidence="12">
    <location>
        <begin position="17"/>
        <end position="22"/>
    </location>
    <ligand>
        <name>GTP</name>
        <dbReference type="ChEBI" id="CHEBI:37565"/>
    </ligand>
</feature>
<dbReference type="GO" id="GO:0005886">
    <property type="term" value="C:plasma membrane"/>
    <property type="evidence" value="ECO:0007669"/>
    <property type="project" value="UniProtKB-SubCell"/>
</dbReference>
<evidence type="ECO:0000256" key="12">
    <source>
        <dbReference type="HAMAP-Rule" id="MF_00071"/>
    </source>
</evidence>
<dbReference type="HAMAP" id="MF_00071">
    <property type="entry name" value="LepA"/>
    <property type="match status" value="1"/>
</dbReference>
<evidence type="ECO:0000256" key="3">
    <source>
        <dbReference type="ARBA" id="ARBA00022741"/>
    </source>
</evidence>
<reference evidence="13 14" key="1">
    <citation type="submission" date="2017-12" db="EMBL/GenBank/DDBJ databases">
        <title>Genomes of bacteria within cyanobacterial aggregates.</title>
        <authorList>
            <person name="Cai H."/>
        </authorList>
    </citation>
    <scope>NUCLEOTIDE SEQUENCE [LARGE SCALE GENOMIC DNA]</scope>
    <source>
        <strain evidence="13 14">TH16</strain>
    </source>
</reference>
<dbReference type="PANTHER" id="PTHR43512">
    <property type="entry name" value="TRANSLATION FACTOR GUF1-RELATED"/>
    <property type="match status" value="1"/>
</dbReference>
<dbReference type="CDD" id="cd03709">
    <property type="entry name" value="lepA_C"/>
    <property type="match status" value="1"/>
</dbReference>
<organism evidence="13 14">
    <name type="scientific">Niveispirillum cyanobacteriorum</name>
    <dbReference type="NCBI Taxonomy" id="1612173"/>
    <lineage>
        <taxon>Bacteria</taxon>
        <taxon>Pseudomonadati</taxon>
        <taxon>Pseudomonadota</taxon>
        <taxon>Alphaproteobacteria</taxon>
        <taxon>Rhodospirillales</taxon>
        <taxon>Azospirillaceae</taxon>
        <taxon>Niveispirillum</taxon>
    </lineage>
</organism>
<keyword evidence="6 12" id="KW-0342">GTP-binding</keyword>
<dbReference type="CDD" id="cd16260">
    <property type="entry name" value="EF4_III"/>
    <property type="match status" value="1"/>
</dbReference>
<dbReference type="EMBL" id="CP025611">
    <property type="protein sequence ID" value="AUN28864.1"/>
    <property type="molecule type" value="Genomic_DNA"/>
</dbReference>
<evidence type="ECO:0000256" key="10">
    <source>
        <dbReference type="ARBA" id="ARBA00061052"/>
    </source>
</evidence>
<dbReference type="InterPro" id="IPR027417">
    <property type="entry name" value="P-loop_NTPase"/>
</dbReference>
<evidence type="ECO:0000256" key="6">
    <source>
        <dbReference type="ARBA" id="ARBA00023134"/>
    </source>
</evidence>
<evidence type="ECO:0000256" key="8">
    <source>
        <dbReference type="ARBA" id="ARBA00050293"/>
    </source>
</evidence>
<dbReference type="Proteomes" id="UP000234752">
    <property type="component" value="Chromosome eg_1"/>
</dbReference>
<evidence type="ECO:0000256" key="5">
    <source>
        <dbReference type="ARBA" id="ARBA00022917"/>
    </source>
</evidence>
<keyword evidence="3 12" id="KW-0547">Nucleotide-binding</keyword>
<dbReference type="Pfam" id="PF03144">
    <property type="entry name" value="GTP_EFTU_D2"/>
    <property type="match status" value="1"/>
</dbReference>
<dbReference type="NCBIfam" id="TIGR00231">
    <property type="entry name" value="small_GTP"/>
    <property type="match status" value="1"/>
</dbReference>
<protein>
    <recommendedName>
        <fullName evidence="11 12">Elongation factor 4</fullName>
        <shortName evidence="12">EF-4</shortName>
        <ecNumber evidence="11 12">3.6.5.n1</ecNumber>
    </recommendedName>
    <alternativeName>
        <fullName evidence="12">Ribosomal back-translocase LepA</fullName>
    </alternativeName>
</protein>
<comment type="function">
    <text evidence="9 12">Required for accurate and efficient protein synthesis under certain stress conditions. May act as a fidelity factor of the translation reaction, by catalyzing a one-codon backward translocation of tRNAs on improperly translocated ribosomes. Back-translocation proceeds from a post-translocation (POST) complex to a pre-translocation (PRE) complex, thus giving elongation factor G a second chance to translocate the tRNAs correctly. Binds to ribosomes in a GTP-dependent manner.</text>
</comment>
<dbReference type="FunFam" id="3.30.70.2570:FF:000001">
    <property type="entry name" value="Translation factor GUF1, mitochondrial"/>
    <property type="match status" value="1"/>
</dbReference>
<dbReference type="InterPro" id="IPR000795">
    <property type="entry name" value="T_Tr_GTP-bd_dom"/>
</dbReference>
<name>A0A2K9N702_9PROT</name>
<dbReference type="FunFam" id="3.40.50.300:FF:000078">
    <property type="entry name" value="Elongation factor 4"/>
    <property type="match status" value="1"/>
</dbReference>
<comment type="similarity">
    <text evidence="10">Belongs to the GTP-binding elongation factor family. LepA subfamily.</text>
</comment>
<dbReference type="CDD" id="cd01890">
    <property type="entry name" value="LepA"/>
    <property type="match status" value="1"/>
</dbReference>
<dbReference type="InterPro" id="IPR035647">
    <property type="entry name" value="EFG_III/V"/>
</dbReference>
<dbReference type="InterPro" id="IPR013842">
    <property type="entry name" value="LepA_CTD"/>
</dbReference>
<dbReference type="PROSITE" id="PS00301">
    <property type="entry name" value="G_TR_1"/>
    <property type="match status" value="1"/>
</dbReference>
<dbReference type="SUPFAM" id="SSF54980">
    <property type="entry name" value="EF-G C-terminal domain-like"/>
    <property type="match status" value="2"/>
</dbReference>
<feature type="binding site" evidence="12">
    <location>
        <begin position="134"/>
        <end position="137"/>
    </location>
    <ligand>
        <name>GTP</name>
        <dbReference type="ChEBI" id="CHEBI:37565"/>
    </ligand>
</feature>
<dbReference type="Gene3D" id="3.40.50.300">
    <property type="entry name" value="P-loop containing nucleotide triphosphate hydrolases"/>
    <property type="match status" value="1"/>
</dbReference>
<dbReference type="NCBIfam" id="TIGR01393">
    <property type="entry name" value="lepA"/>
    <property type="match status" value="1"/>
</dbReference>
<dbReference type="CDD" id="cd03699">
    <property type="entry name" value="EF4_II"/>
    <property type="match status" value="1"/>
</dbReference>
<keyword evidence="7 12" id="KW-0472">Membrane</keyword>
<evidence type="ECO:0000256" key="2">
    <source>
        <dbReference type="ARBA" id="ARBA00022475"/>
    </source>
</evidence>